<dbReference type="InterPro" id="IPR051681">
    <property type="entry name" value="Ser/Thr_Kinases-Pseudokinases"/>
</dbReference>
<evidence type="ECO:0000313" key="3">
    <source>
        <dbReference type="Proteomes" id="UP000678499"/>
    </source>
</evidence>
<dbReference type="InterPro" id="IPR008271">
    <property type="entry name" value="Ser/Thr_kinase_AS"/>
</dbReference>
<dbReference type="PROSITE" id="PS00108">
    <property type="entry name" value="PROTEIN_KINASE_ST"/>
    <property type="match status" value="1"/>
</dbReference>
<dbReference type="GO" id="GO:0005737">
    <property type="term" value="C:cytoplasm"/>
    <property type="evidence" value="ECO:0007669"/>
    <property type="project" value="TreeGrafter"/>
</dbReference>
<accession>A0A7R9BFJ5</accession>
<keyword evidence="3" id="KW-1185">Reference proteome</keyword>
<dbReference type="InterPro" id="IPR001245">
    <property type="entry name" value="Ser-Thr/Tyr_kinase_cat_dom"/>
</dbReference>
<reference evidence="2" key="1">
    <citation type="submission" date="2020-11" db="EMBL/GenBank/DDBJ databases">
        <authorList>
            <person name="Tran Van P."/>
        </authorList>
    </citation>
    <scope>NUCLEOTIDE SEQUENCE</scope>
</reference>
<dbReference type="SMART" id="SM00220">
    <property type="entry name" value="S_TKc"/>
    <property type="match status" value="1"/>
</dbReference>
<dbReference type="GO" id="GO:0006950">
    <property type="term" value="P:response to stress"/>
    <property type="evidence" value="ECO:0007669"/>
    <property type="project" value="UniProtKB-ARBA"/>
</dbReference>
<protein>
    <recommendedName>
        <fullName evidence="1">Protein kinase domain-containing protein</fullName>
    </recommendedName>
</protein>
<organism evidence="2">
    <name type="scientific">Notodromas monacha</name>
    <dbReference type="NCBI Taxonomy" id="399045"/>
    <lineage>
        <taxon>Eukaryota</taxon>
        <taxon>Metazoa</taxon>
        <taxon>Ecdysozoa</taxon>
        <taxon>Arthropoda</taxon>
        <taxon>Crustacea</taxon>
        <taxon>Oligostraca</taxon>
        <taxon>Ostracoda</taxon>
        <taxon>Podocopa</taxon>
        <taxon>Podocopida</taxon>
        <taxon>Cypridocopina</taxon>
        <taxon>Cypridoidea</taxon>
        <taxon>Cyprididae</taxon>
        <taxon>Notodromas</taxon>
    </lineage>
</organism>
<dbReference type="PRINTS" id="PR00109">
    <property type="entry name" value="TYRKINASE"/>
</dbReference>
<dbReference type="PROSITE" id="PS50011">
    <property type="entry name" value="PROTEIN_KINASE_DOM"/>
    <property type="match status" value="1"/>
</dbReference>
<proteinExistence type="predicted"/>
<dbReference type="PANTHER" id="PTHR44329:SF304">
    <property type="entry name" value="MITOGEN-ACTIVATED PROTEIN KINASE KINASE KINASE 13-LIKE ISOFORM X1"/>
    <property type="match status" value="1"/>
</dbReference>
<dbReference type="EMBL" id="CAJPEX010000235">
    <property type="protein sequence ID" value="CAG0914486.1"/>
    <property type="molecule type" value="Genomic_DNA"/>
</dbReference>
<dbReference type="InterPro" id="IPR000719">
    <property type="entry name" value="Prot_kinase_dom"/>
</dbReference>
<dbReference type="Gene3D" id="1.10.510.10">
    <property type="entry name" value="Transferase(Phosphotransferase) domain 1"/>
    <property type="match status" value="1"/>
</dbReference>
<name>A0A7R9BFJ5_9CRUS</name>
<dbReference type="GO" id="GO:0005524">
    <property type="term" value="F:ATP binding"/>
    <property type="evidence" value="ECO:0007669"/>
    <property type="project" value="InterPro"/>
</dbReference>
<dbReference type="EMBL" id="OA882272">
    <property type="protein sequence ID" value="CAD7274334.1"/>
    <property type="molecule type" value="Genomic_DNA"/>
</dbReference>
<evidence type="ECO:0000313" key="2">
    <source>
        <dbReference type="EMBL" id="CAD7274334.1"/>
    </source>
</evidence>
<evidence type="ECO:0000259" key="1">
    <source>
        <dbReference type="PROSITE" id="PS50011"/>
    </source>
</evidence>
<dbReference type="Pfam" id="PF07714">
    <property type="entry name" value="PK_Tyr_Ser-Thr"/>
    <property type="match status" value="1"/>
</dbReference>
<dbReference type="OrthoDB" id="339325at2759"/>
<dbReference type="SUPFAM" id="SSF56112">
    <property type="entry name" value="Protein kinase-like (PK-like)"/>
    <property type="match status" value="1"/>
</dbReference>
<dbReference type="InterPro" id="IPR011009">
    <property type="entry name" value="Kinase-like_dom_sf"/>
</dbReference>
<feature type="domain" description="Protein kinase" evidence="1">
    <location>
        <begin position="74"/>
        <end position="307"/>
    </location>
</feature>
<dbReference type="AlphaFoldDB" id="A0A7R9BFJ5"/>
<sequence>MFRLPMHGLSEAVLEANGVSTKLVKDPNGNDVNHSKTWFAGFYTCLQPILDKMVWNNKPFEEETGSWEIDFSALSDLEYLASGAQGHVYKARYRDRVVAVKKVDELKDAYCMRKLSRHPNIVALFGLCFNPCCIVMEYCHQGSLVDFLREKRTEKLPLTRVVNWARQIAQGMAHLHSKKILHRDLKSANVLISRDSLKITDFGTSRDWSSVESNDSVFMTLAAKPHHDTLNNWTLHGKFPQGLPAVLYGVGNGSLHLPIPACSAVEFPTQSKYCSFPAGVELLLRLCWAPCPRNRPGFKQIIIHLDIAEREFKTDPNANSVCADVVTRDLYEVRLHETTRLFSRLNGILQRLDCSCQIVEGRVANRRRNSL</sequence>
<dbReference type="Gene3D" id="3.30.200.20">
    <property type="entry name" value="Phosphorylase Kinase, domain 1"/>
    <property type="match status" value="1"/>
</dbReference>
<dbReference type="GO" id="GO:0004674">
    <property type="term" value="F:protein serine/threonine kinase activity"/>
    <property type="evidence" value="ECO:0007669"/>
    <property type="project" value="TreeGrafter"/>
</dbReference>
<dbReference type="PANTHER" id="PTHR44329">
    <property type="entry name" value="SERINE/THREONINE-PROTEIN KINASE TNNI3K-RELATED"/>
    <property type="match status" value="1"/>
</dbReference>
<dbReference type="Proteomes" id="UP000678499">
    <property type="component" value="Unassembled WGS sequence"/>
</dbReference>
<gene>
    <name evidence="2" type="ORF">NMOB1V02_LOCUS2173</name>
</gene>